<accession>A0A803P7G6</accession>
<reference evidence="1" key="1">
    <citation type="submission" date="2018-11" db="EMBL/GenBank/DDBJ databases">
        <authorList>
            <person name="Grassa J C."/>
        </authorList>
    </citation>
    <scope>NUCLEOTIDE SEQUENCE [LARGE SCALE GENOMIC DNA]</scope>
</reference>
<name>A0A803P7G6_CANSA</name>
<keyword evidence="2" id="KW-1185">Reference proteome</keyword>
<proteinExistence type="predicted"/>
<protein>
    <submittedName>
        <fullName evidence="1">Uncharacterized protein</fullName>
    </submittedName>
</protein>
<sequence>MASITFIAHNKSQPSTRITAIKIDHWQPLDQHLQPTTLVEFPNLVAAADESPTSTLVPSLFANFGAIFWGFGRILRDMGDAVFEFPENADGDGQLTN</sequence>
<dbReference type="AlphaFoldDB" id="A0A803P7G6"/>
<organism evidence="1 2">
    <name type="scientific">Cannabis sativa</name>
    <name type="common">Hemp</name>
    <name type="synonym">Marijuana</name>
    <dbReference type="NCBI Taxonomy" id="3483"/>
    <lineage>
        <taxon>Eukaryota</taxon>
        <taxon>Viridiplantae</taxon>
        <taxon>Streptophyta</taxon>
        <taxon>Embryophyta</taxon>
        <taxon>Tracheophyta</taxon>
        <taxon>Spermatophyta</taxon>
        <taxon>Magnoliopsida</taxon>
        <taxon>eudicotyledons</taxon>
        <taxon>Gunneridae</taxon>
        <taxon>Pentapetalae</taxon>
        <taxon>rosids</taxon>
        <taxon>fabids</taxon>
        <taxon>Rosales</taxon>
        <taxon>Cannabaceae</taxon>
        <taxon>Cannabis</taxon>
    </lineage>
</organism>
<reference evidence="1" key="2">
    <citation type="submission" date="2021-03" db="UniProtKB">
        <authorList>
            <consortium name="EnsemblPlants"/>
        </authorList>
    </citation>
    <scope>IDENTIFICATION</scope>
</reference>
<dbReference type="EnsemblPlants" id="evm.model.03.1993">
    <property type="protein sequence ID" value="cds.evm.model.03.1993"/>
    <property type="gene ID" value="evm.TU.03.1993"/>
</dbReference>
<evidence type="ECO:0000313" key="1">
    <source>
        <dbReference type="EnsemblPlants" id="cds.evm.model.03.1993"/>
    </source>
</evidence>
<dbReference type="Gramene" id="evm.model.03.1993">
    <property type="protein sequence ID" value="cds.evm.model.03.1993"/>
    <property type="gene ID" value="evm.TU.03.1993"/>
</dbReference>
<dbReference type="Proteomes" id="UP000596661">
    <property type="component" value="Chromosome 3"/>
</dbReference>
<evidence type="ECO:0000313" key="2">
    <source>
        <dbReference type="Proteomes" id="UP000596661"/>
    </source>
</evidence>
<dbReference type="EMBL" id="UZAU01000348">
    <property type="status" value="NOT_ANNOTATED_CDS"/>
    <property type="molecule type" value="Genomic_DNA"/>
</dbReference>